<evidence type="ECO:0000313" key="2">
    <source>
        <dbReference type="EMBL" id="NYI94579.1"/>
    </source>
</evidence>
<dbReference type="EMBL" id="JACCFO010000001">
    <property type="protein sequence ID" value="NYI94579.1"/>
    <property type="molecule type" value="Genomic_DNA"/>
</dbReference>
<name>A0A853BGT0_9ACTN</name>
<protein>
    <submittedName>
        <fullName evidence="2">Uncharacterized protein</fullName>
    </submittedName>
</protein>
<dbReference type="RefSeq" id="WP_179766254.1">
    <property type="nucleotide sequence ID" value="NZ_JACCFO010000001.1"/>
</dbReference>
<evidence type="ECO:0000256" key="1">
    <source>
        <dbReference type="SAM" id="Phobius"/>
    </source>
</evidence>
<accession>A0A853BGT0</accession>
<evidence type="ECO:0000313" key="3">
    <source>
        <dbReference type="Proteomes" id="UP000575985"/>
    </source>
</evidence>
<keyword evidence="3" id="KW-1185">Reference proteome</keyword>
<reference evidence="2 3" key="1">
    <citation type="submission" date="2020-07" db="EMBL/GenBank/DDBJ databases">
        <title>Sequencing the genomes of 1000 actinobacteria strains.</title>
        <authorList>
            <person name="Klenk H.-P."/>
        </authorList>
    </citation>
    <scope>NUCLEOTIDE SEQUENCE [LARGE SCALE GENOMIC DNA]</scope>
    <source>
        <strain evidence="2 3">DSM 45927</strain>
    </source>
</reference>
<dbReference type="Proteomes" id="UP000575985">
    <property type="component" value="Unassembled WGS sequence"/>
</dbReference>
<dbReference type="AlphaFoldDB" id="A0A853BGT0"/>
<organism evidence="2 3">
    <name type="scientific">Streptomonospora nanhaiensis</name>
    <dbReference type="NCBI Taxonomy" id="1323731"/>
    <lineage>
        <taxon>Bacteria</taxon>
        <taxon>Bacillati</taxon>
        <taxon>Actinomycetota</taxon>
        <taxon>Actinomycetes</taxon>
        <taxon>Streptosporangiales</taxon>
        <taxon>Nocardiopsidaceae</taxon>
        <taxon>Streptomonospora</taxon>
    </lineage>
</organism>
<proteinExistence type="predicted"/>
<feature type="transmembrane region" description="Helical" evidence="1">
    <location>
        <begin position="89"/>
        <end position="116"/>
    </location>
</feature>
<gene>
    <name evidence="2" type="ORF">HNR12_000856</name>
</gene>
<keyword evidence="1" id="KW-1133">Transmembrane helix</keyword>
<feature type="transmembrane region" description="Helical" evidence="1">
    <location>
        <begin position="57"/>
        <end position="77"/>
    </location>
</feature>
<keyword evidence="1" id="KW-0812">Transmembrane</keyword>
<keyword evidence="1" id="KW-0472">Membrane</keyword>
<feature type="transmembrane region" description="Helical" evidence="1">
    <location>
        <begin position="141"/>
        <end position="161"/>
    </location>
</feature>
<sequence>MSASADLPPPPSSQRAAARTRVLLWLQLAASAVGAAAGAVALDVGRTLGMAADGGRSLAAPALTGGVAAALLLYLALARRPRRGVLVSALLLPAAVQVAAAVLVPVTTSFGLFTYAPTTGWFGWSTAEVFRLYSHALQTQLWAVLAATLIAVANAVLLLAAPGREPAPSASAPDT</sequence>
<comment type="caution">
    <text evidence="2">The sequence shown here is derived from an EMBL/GenBank/DDBJ whole genome shotgun (WGS) entry which is preliminary data.</text>
</comment>